<feature type="region of interest" description="Disordered" evidence="2">
    <location>
        <begin position="562"/>
        <end position="581"/>
    </location>
</feature>
<proteinExistence type="predicted"/>
<sequence length="726" mass="77964">MPDLSRTSAFTLHVLGHTYLSAAGAPLPVSAKGVALLTYLTLEGRPFHREHLADRLWQSADALRNLRVELNRLRRALPGLIPDRQPMLTLSVPTDLTDWMQRADTLTPAEVGAWLSVGTGVPLSGLEDLGSPAFRAWVDSQRWRVTQAIEAQLGATYTRLRRAGEGTAAALIADRAEHLGWTLPPAPHPARSAPLLGGPQRPALDALEAARHRPQVALLSGRGPQARRDLAEELAQGDWRTVHVTCPPDPELLMGAFLHQLGALAGQNPDVQALLHAPDATSRHVVQLWTLYTQLQRPLIVVVHEISDPALILPHVQVALNLPAELLLVLCPASPAARRALRAALGTVDPSRQVELHLPPLGIHDLLEALPAQPDLNTDDRRYAQAARIAMDADGWEPLAQHLLDHPDPDGLRPSLPPQLRGARLAELAGLPGPFRAALARLAVAHEPLTAALADALGVDEPGVLAQAEQLGLLLPCEPVETVTLPGLDYRCPDHSRTLGFASEALRVALASTLTRSERQDMRRRLALAAAGDTPLAAHYARQAGEEAPPGAQQAGRVVVPGRPGPMTPPAAPLPGPETPQRACRTGSGYRVTVAGPTVQVLRRGLYGRPVTLRLAWGPLPAGPWQLTVRVDALRAGPDLGPGETPYALSWRTDREEIIVGTAPTWHVAPDAGPVTYYRAQPGQWMTLSGQNAAGVPELRVRAVDVALTFMMTTPLDSPARVRTRG</sequence>
<gene>
    <name evidence="4" type="ORF">GCM10010844_17460</name>
</gene>
<accession>A0ABQ2FHY8</accession>
<dbReference type="Proteomes" id="UP000604341">
    <property type="component" value="Unassembled WGS sequence"/>
</dbReference>
<dbReference type="SUPFAM" id="SSF46894">
    <property type="entry name" value="C-terminal effector domain of the bipartite response regulators"/>
    <property type="match status" value="1"/>
</dbReference>
<dbReference type="Gene3D" id="1.10.10.10">
    <property type="entry name" value="Winged helix-like DNA-binding domain superfamily/Winged helix DNA-binding domain"/>
    <property type="match status" value="1"/>
</dbReference>
<feature type="domain" description="OmpR/PhoB-type" evidence="3">
    <location>
        <begin position="24"/>
        <end position="88"/>
    </location>
</feature>
<evidence type="ECO:0000313" key="4">
    <source>
        <dbReference type="EMBL" id="GGK99660.1"/>
    </source>
</evidence>
<protein>
    <recommendedName>
        <fullName evidence="3">OmpR/PhoB-type domain-containing protein</fullName>
    </recommendedName>
</protein>
<dbReference type="InterPro" id="IPR036388">
    <property type="entry name" value="WH-like_DNA-bd_sf"/>
</dbReference>
<feature type="compositionally biased region" description="Pro residues" evidence="2">
    <location>
        <begin position="563"/>
        <end position="578"/>
    </location>
</feature>
<organism evidence="4 5">
    <name type="scientific">Deinococcus radiotolerans</name>
    <dbReference type="NCBI Taxonomy" id="1309407"/>
    <lineage>
        <taxon>Bacteria</taxon>
        <taxon>Thermotogati</taxon>
        <taxon>Deinococcota</taxon>
        <taxon>Deinococci</taxon>
        <taxon>Deinococcales</taxon>
        <taxon>Deinococcaceae</taxon>
        <taxon>Deinococcus</taxon>
    </lineage>
</organism>
<evidence type="ECO:0000259" key="3">
    <source>
        <dbReference type="SMART" id="SM00862"/>
    </source>
</evidence>
<dbReference type="RefSeq" id="WP_189068618.1">
    <property type="nucleotide sequence ID" value="NZ_BMPE01000003.1"/>
</dbReference>
<evidence type="ECO:0000313" key="5">
    <source>
        <dbReference type="Proteomes" id="UP000604341"/>
    </source>
</evidence>
<dbReference type="EMBL" id="BMPE01000003">
    <property type="protein sequence ID" value="GGK99660.1"/>
    <property type="molecule type" value="Genomic_DNA"/>
</dbReference>
<keyword evidence="1" id="KW-0238">DNA-binding</keyword>
<evidence type="ECO:0000256" key="1">
    <source>
        <dbReference type="ARBA" id="ARBA00023125"/>
    </source>
</evidence>
<reference evidence="5" key="1">
    <citation type="journal article" date="2019" name="Int. J. Syst. Evol. Microbiol.">
        <title>The Global Catalogue of Microorganisms (GCM) 10K type strain sequencing project: providing services to taxonomists for standard genome sequencing and annotation.</title>
        <authorList>
            <consortium name="The Broad Institute Genomics Platform"/>
            <consortium name="The Broad Institute Genome Sequencing Center for Infectious Disease"/>
            <person name="Wu L."/>
            <person name="Ma J."/>
        </authorList>
    </citation>
    <scope>NUCLEOTIDE SEQUENCE [LARGE SCALE GENOMIC DNA]</scope>
    <source>
        <strain evidence="5">JCM 19173</strain>
    </source>
</reference>
<dbReference type="SMART" id="SM00862">
    <property type="entry name" value="Trans_reg_C"/>
    <property type="match status" value="1"/>
</dbReference>
<comment type="caution">
    <text evidence="4">The sequence shown here is derived from an EMBL/GenBank/DDBJ whole genome shotgun (WGS) entry which is preliminary data.</text>
</comment>
<evidence type="ECO:0000256" key="2">
    <source>
        <dbReference type="SAM" id="MobiDB-lite"/>
    </source>
</evidence>
<keyword evidence="5" id="KW-1185">Reference proteome</keyword>
<dbReference type="InterPro" id="IPR016032">
    <property type="entry name" value="Sig_transdc_resp-reg_C-effctor"/>
</dbReference>
<name>A0ABQ2FHY8_9DEIO</name>
<dbReference type="InterPro" id="IPR001867">
    <property type="entry name" value="OmpR/PhoB-type_DNA-bd"/>
</dbReference>